<proteinExistence type="predicted"/>
<dbReference type="Proteomes" id="UP000529946">
    <property type="component" value="Unassembled WGS sequence"/>
</dbReference>
<dbReference type="EMBL" id="JACIDM010000002">
    <property type="protein sequence ID" value="MBB4083546.1"/>
    <property type="molecule type" value="Genomic_DNA"/>
</dbReference>
<feature type="transmembrane region" description="Helical" evidence="1">
    <location>
        <begin position="64"/>
        <end position="85"/>
    </location>
</feature>
<evidence type="ECO:0000313" key="3">
    <source>
        <dbReference type="Proteomes" id="UP000529946"/>
    </source>
</evidence>
<keyword evidence="1" id="KW-1133">Transmembrane helix</keyword>
<dbReference type="RefSeq" id="WP_183204632.1">
    <property type="nucleotide sequence ID" value="NZ_BAAAER010000009.1"/>
</dbReference>
<organism evidence="2 3">
    <name type="scientific">Brevundimonas lenta</name>
    <dbReference type="NCBI Taxonomy" id="424796"/>
    <lineage>
        <taxon>Bacteria</taxon>
        <taxon>Pseudomonadati</taxon>
        <taxon>Pseudomonadota</taxon>
        <taxon>Alphaproteobacteria</taxon>
        <taxon>Caulobacterales</taxon>
        <taxon>Caulobacteraceae</taxon>
        <taxon>Brevundimonas</taxon>
    </lineage>
</organism>
<evidence type="ECO:0000256" key="1">
    <source>
        <dbReference type="SAM" id="Phobius"/>
    </source>
</evidence>
<keyword evidence="1" id="KW-0812">Transmembrane</keyword>
<protein>
    <submittedName>
        <fullName evidence="2">Uncharacterized protein</fullName>
    </submittedName>
</protein>
<gene>
    <name evidence="2" type="ORF">GGR12_002412</name>
</gene>
<feature type="transmembrane region" description="Helical" evidence="1">
    <location>
        <begin position="6"/>
        <end position="29"/>
    </location>
</feature>
<name>A0A7W6JEF0_9CAUL</name>
<comment type="caution">
    <text evidence="2">The sequence shown here is derived from an EMBL/GenBank/DDBJ whole genome shotgun (WGS) entry which is preliminary data.</text>
</comment>
<dbReference type="AlphaFoldDB" id="A0A7W6JEF0"/>
<reference evidence="2 3" key="1">
    <citation type="submission" date="2020-08" db="EMBL/GenBank/DDBJ databases">
        <title>Genomic Encyclopedia of Type Strains, Phase IV (KMG-IV): sequencing the most valuable type-strain genomes for metagenomic binning, comparative biology and taxonomic classification.</title>
        <authorList>
            <person name="Goeker M."/>
        </authorList>
    </citation>
    <scope>NUCLEOTIDE SEQUENCE [LARGE SCALE GENOMIC DNA]</scope>
    <source>
        <strain evidence="2 3">DSM 23960</strain>
    </source>
</reference>
<keyword evidence="3" id="KW-1185">Reference proteome</keyword>
<sequence length="95" mass="10412">MTLDVVQFSFLISLAALVVGASLWGLAFLEKAPLRRMRMTDCGTVLVFSSILLRFAGQTRPLNAIEWGLALLSPLFVAAALWRLVRTHCPPGAEQ</sequence>
<keyword evidence="1" id="KW-0472">Membrane</keyword>
<accession>A0A7W6JEF0</accession>
<evidence type="ECO:0000313" key="2">
    <source>
        <dbReference type="EMBL" id="MBB4083546.1"/>
    </source>
</evidence>